<dbReference type="Pfam" id="PF13556">
    <property type="entry name" value="HTH_30"/>
    <property type="match status" value="1"/>
</dbReference>
<dbReference type="SUPFAM" id="SSF55781">
    <property type="entry name" value="GAF domain-like"/>
    <property type="match status" value="1"/>
</dbReference>
<keyword evidence="5" id="KW-1185">Reference proteome</keyword>
<evidence type="ECO:0000256" key="2">
    <source>
        <dbReference type="SAM" id="Coils"/>
    </source>
</evidence>
<evidence type="ECO:0000313" key="4">
    <source>
        <dbReference type="EMBL" id="SMO90274.1"/>
    </source>
</evidence>
<protein>
    <submittedName>
        <fullName evidence="4">GAF domain-containing protein</fullName>
    </submittedName>
</protein>
<organism evidence="4 5">
    <name type="scientific">Paracoccus laeviglucosivorans</name>
    <dbReference type="NCBI Taxonomy" id="1197861"/>
    <lineage>
        <taxon>Bacteria</taxon>
        <taxon>Pseudomonadati</taxon>
        <taxon>Pseudomonadota</taxon>
        <taxon>Alphaproteobacteria</taxon>
        <taxon>Rhodobacterales</taxon>
        <taxon>Paracoccaceae</taxon>
        <taxon>Paracoccus</taxon>
    </lineage>
</organism>
<dbReference type="OrthoDB" id="9792148at2"/>
<dbReference type="EMBL" id="FXTK01000017">
    <property type="protein sequence ID" value="SMO90274.1"/>
    <property type="molecule type" value="Genomic_DNA"/>
</dbReference>
<dbReference type="InterPro" id="IPR003018">
    <property type="entry name" value="GAF"/>
</dbReference>
<keyword evidence="2" id="KW-0175">Coiled coil</keyword>
<dbReference type="SMART" id="SM00065">
    <property type="entry name" value="GAF"/>
    <property type="match status" value="1"/>
</dbReference>
<dbReference type="AlphaFoldDB" id="A0A521F260"/>
<dbReference type="Gene3D" id="1.10.10.2840">
    <property type="entry name" value="PucR C-terminal helix-turn-helix domain"/>
    <property type="match status" value="1"/>
</dbReference>
<dbReference type="InterPro" id="IPR025736">
    <property type="entry name" value="PucR_C-HTH_dom"/>
</dbReference>
<dbReference type="Gene3D" id="3.30.450.40">
    <property type="match status" value="1"/>
</dbReference>
<proteinExistence type="inferred from homology"/>
<sequence length="640" mass="70641">MQTDFLSHPLIRDLRQVTGLTMTHRDVAARSDAAVLISTERCDAGHSTVIADHSYHTGKITEFTFSAPNPAAVCAAIQAAVQAAVADHQGRMISMLASINAEVINSLDGTEIVRNVLHEVRHVLGACDSGVLRLYDEKSGFLLPVAQEGLPEEYRQYRLLPNESISGEVFSTQRAALLNGRADIIAAHRVMRPESQSFMERSDIANALMCVPVVTEGKCLGTLTTLCFSPEGRFAPFDLAILQSLAAQIAIGYRRSQSYQEALATSRHLEETREALTRKNHDLDRAVSLHEALLHIFASETGLAAQLDAVARLYRVEFRFESVLGLAHRTSGWRDADEAHALTQTVEAAGIAVGRFLVRIKGDPGVLRALFGTVAAFMALDFMRNLSQLDLLNARKGAWFDQLTSSRDDRRPTQFGFHPDRHIQVMMADLPDDGSVFGPYRVLSALQEALPIRNVLAFHRDEGIVLTISASTAAALERNIVAAAKAAADMGLHMGASTAREQFDNLDEAVTEARQAAHAQQRRNQAGLLRYRDMGIERLFTDRTRNEILDFSRQILAPLTQPRHRQLHQTLIRYVAEGKSAARTAQALNIHPNTLYQRLQRIEALISRSLSDPADYTLLSLACQLEAEYGAGPIFDPDTR</sequence>
<evidence type="ECO:0000259" key="3">
    <source>
        <dbReference type="SMART" id="SM00065"/>
    </source>
</evidence>
<dbReference type="InterPro" id="IPR041522">
    <property type="entry name" value="CdaR_GGDEF"/>
</dbReference>
<name>A0A521F260_9RHOB</name>
<dbReference type="InterPro" id="IPR042070">
    <property type="entry name" value="PucR_C-HTH_sf"/>
</dbReference>
<comment type="similarity">
    <text evidence="1">Belongs to the CdaR family.</text>
</comment>
<dbReference type="PANTHER" id="PTHR33744">
    <property type="entry name" value="CARBOHYDRATE DIACID REGULATOR"/>
    <property type="match status" value="1"/>
</dbReference>
<dbReference type="InterPro" id="IPR029016">
    <property type="entry name" value="GAF-like_dom_sf"/>
</dbReference>
<dbReference type="InterPro" id="IPR051448">
    <property type="entry name" value="CdaR-like_regulators"/>
</dbReference>
<evidence type="ECO:0000256" key="1">
    <source>
        <dbReference type="ARBA" id="ARBA00006754"/>
    </source>
</evidence>
<gene>
    <name evidence="4" type="ORF">SAMN06265221_11761</name>
</gene>
<feature type="coiled-coil region" evidence="2">
    <location>
        <begin position="259"/>
        <end position="286"/>
    </location>
</feature>
<feature type="domain" description="GAF" evidence="3">
    <location>
        <begin position="108"/>
        <end position="263"/>
    </location>
</feature>
<accession>A0A521F260</accession>
<evidence type="ECO:0000313" key="5">
    <source>
        <dbReference type="Proteomes" id="UP000319014"/>
    </source>
</evidence>
<reference evidence="4 5" key="1">
    <citation type="submission" date="2017-05" db="EMBL/GenBank/DDBJ databases">
        <authorList>
            <person name="Varghese N."/>
            <person name="Submissions S."/>
        </authorList>
    </citation>
    <scope>NUCLEOTIDE SEQUENCE [LARGE SCALE GENOMIC DNA]</scope>
    <source>
        <strain evidence="4 5">DSM 100094</strain>
    </source>
</reference>
<dbReference type="Proteomes" id="UP000319014">
    <property type="component" value="Unassembled WGS sequence"/>
</dbReference>
<dbReference type="Pfam" id="PF01590">
    <property type="entry name" value="GAF"/>
    <property type="match status" value="1"/>
</dbReference>
<dbReference type="Pfam" id="PF17853">
    <property type="entry name" value="GGDEF_2"/>
    <property type="match status" value="1"/>
</dbReference>